<evidence type="ECO:0000313" key="1">
    <source>
        <dbReference type="EMBL" id="SIS62079.1"/>
    </source>
</evidence>
<protein>
    <recommendedName>
        <fullName evidence="3">Lipoprotein</fullName>
    </recommendedName>
</protein>
<reference evidence="1 2" key="1">
    <citation type="submission" date="2017-01" db="EMBL/GenBank/DDBJ databases">
        <authorList>
            <person name="Mah S.A."/>
            <person name="Swanson W.J."/>
            <person name="Moy G.W."/>
            <person name="Vacquier V.D."/>
        </authorList>
    </citation>
    <scope>NUCLEOTIDE SEQUENCE [LARGE SCALE GENOMIC DNA]</scope>
    <source>
        <strain evidence="1 2">DSM 18014</strain>
    </source>
</reference>
<accession>A0A1N7KKF2</accession>
<organism evidence="1 2">
    <name type="scientific">Chryseobacterium gambrini</name>
    <dbReference type="NCBI Taxonomy" id="373672"/>
    <lineage>
        <taxon>Bacteria</taxon>
        <taxon>Pseudomonadati</taxon>
        <taxon>Bacteroidota</taxon>
        <taxon>Flavobacteriia</taxon>
        <taxon>Flavobacteriales</taxon>
        <taxon>Weeksellaceae</taxon>
        <taxon>Chryseobacterium group</taxon>
        <taxon>Chryseobacterium</taxon>
    </lineage>
</organism>
<gene>
    <name evidence="1" type="ORF">SAMN05421785_101563</name>
</gene>
<dbReference type="OrthoDB" id="702987at2"/>
<proteinExistence type="predicted"/>
<dbReference type="EMBL" id="FTOV01000001">
    <property type="protein sequence ID" value="SIS62079.1"/>
    <property type="molecule type" value="Genomic_DNA"/>
</dbReference>
<name>A0A1N7KKF2_9FLAO</name>
<sequence length="361" mass="41544">MKNIAQTFILLSIILFSCTKEEEIKKELPVQKKVIDIKMLKHIEVGLTENFEKLPLLDFTEITKEEYKNLKSTANTITNSPLHEKDDNYVLEINNRILQLRSLANTLKEGETQYKYLGFYPSLNIYAFSANSIGDGLGFSELNLINATNSYVYSIVSPGDDTVENPVISPNTKYLAYCYNYIYDKNKSFLGILKINNNQTFIEYRSFSSDYFDIKEIVWLGDDYIGIKVTDDDSKTFKYYKANLSFTNNKSSNLSNIDGNYNIYIETEATSTGMASISYSFTIKDKEAILKTNTYHESIRCNGKYVIKENNNILELYYNDTEEECKSDSPVFYIKKEGAKYYIKGVGGEATFNEWILLEKE</sequence>
<evidence type="ECO:0008006" key="3">
    <source>
        <dbReference type="Google" id="ProtNLM"/>
    </source>
</evidence>
<dbReference type="PROSITE" id="PS51257">
    <property type="entry name" value="PROKAR_LIPOPROTEIN"/>
    <property type="match status" value="1"/>
</dbReference>
<dbReference type="Proteomes" id="UP000185781">
    <property type="component" value="Unassembled WGS sequence"/>
</dbReference>
<dbReference type="RefSeq" id="WP_076390376.1">
    <property type="nucleotide sequence ID" value="NZ_FTOV01000001.1"/>
</dbReference>
<dbReference type="SUPFAM" id="SSF82171">
    <property type="entry name" value="DPP6 N-terminal domain-like"/>
    <property type="match status" value="1"/>
</dbReference>
<evidence type="ECO:0000313" key="2">
    <source>
        <dbReference type="Proteomes" id="UP000185781"/>
    </source>
</evidence>
<dbReference type="STRING" id="373672.SAMN05421785_101563"/>
<dbReference type="AlphaFoldDB" id="A0A1N7KKF2"/>